<evidence type="ECO:0000256" key="3">
    <source>
        <dbReference type="SAM" id="Coils"/>
    </source>
</evidence>
<dbReference type="PRINTS" id="PR00194">
    <property type="entry name" value="TROPOMYOSIN"/>
</dbReference>
<dbReference type="SUPFAM" id="SSF57997">
    <property type="entry name" value="Tropomyosin"/>
    <property type="match status" value="1"/>
</dbReference>
<evidence type="ECO:0000256" key="2">
    <source>
        <dbReference type="ARBA" id="ARBA00023054"/>
    </source>
</evidence>
<dbReference type="Pfam" id="PF00261">
    <property type="entry name" value="Tropomyosin"/>
    <property type="match status" value="1"/>
</dbReference>
<comment type="caution">
    <text evidence="4">The sequence shown here is derived from an EMBL/GenBank/DDBJ whole genome shotgun (WGS) entry which is preliminary data.</text>
</comment>
<name>A0A834Y1V9_APHGI</name>
<dbReference type="PANTHER" id="PTHR19269">
    <property type="entry name" value="TROPOMYOSIN"/>
    <property type="match status" value="1"/>
</dbReference>
<dbReference type="Proteomes" id="UP000639338">
    <property type="component" value="Unassembled WGS sequence"/>
</dbReference>
<evidence type="ECO:0000256" key="1">
    <source>
        <dbReference type="ARBA" id="ARBA00009036"/>
    </source>
</evidence>
<proteinExistence type="inferred from homology"/>
<reference evidence="4 5" key="1">
    <citation type="submission" date="2020-08" db="EMBL/GenBank/DDBJ databases">
        <title>Aphidius gifuensis genome sequencing and assembly.</title>
        <authorList>
            <person name="Du Z."/>
        </authorList>
    </citation>
    <scope>NUCLEOTIDE SEQUENCE [LARGE SCALE GENOMIC DNA]</scope>
    <source>
        <strain evidence="4">YNYX2018</strain>
        <tissue evidence="4">Adults</tissue>
    </source>
</reference>
<dbReference type="AlphaFoldDB" id="A0A834Y1V9"/>
<evidence type="ECO:0000313" key="5">
    <source>
        <dbReference type="Proteomes" id="UP000639338"/>
    </source>
</evidence>
<evidence type="ECO:0000313" key="4">
    <source>
        <dbReference type="EMBL" id="KAF7997815.1"/>
    </source>
</evidence>
<accession>A0A834Y1V9</accession>
<gene>
    <name evidence="4" type="ORF">HCN44_009213</name>
</gene>
<keyword evidence="5" id="KW-1185">Reference proteome</keyword>
<evidence type="ECO:0008006" key="6">
    <source>
        <dbReference type="Google" id="ProtNLM"/>
    </source>
</evidence>
<dbReference type="FunFam" id="1.20.5.340:FF:000001">
    <property type="entry name" value="Tropomyosin alpha-1 chain isoform 2"/>
    <property type="match status" value="1"/>
</dbReference>
<feature type="coiled-coil region" evidence="3">
    <location>
        <begin position="83"/>
        <end position="241"/>
    </location>
</feature>
<keyword evidence="2 3" id="KW-0175">Coiled coil</keyword>
<protein>
    <recommendedName>
        <fullName evidence="6">Tropomyosin</fullName>
    </recommendedName>
</protein>
<dbReference type="InterPro" id="IPR000533">
    <property type="entry name" value="Tropomyosin"/>
</dbReference>
<dbReference type="OrthoDB" id="128924at2759"/>
<dbReference type="EMBL" id="JACMRX010000001">
    <property type="protein sequence ID" value="KAF7997815.1"/>
    <property type="molecule type" value="Genomic_DNA"/>
</dbReference>
<dbReference type="Gene3D" id="1.20.5.170">
    <property type="match status" value="2"/>
</dbReference>
<comment type="similarity">
    <text evidence="1">Belongs to the tropomyosin family.</text>
</comment>
<organism evidence="4 5">
    <name type="scientific">Aphidius gifuensis</name>
    <name type="common">Parasitoid wasp</name>
    <dbReference type="NCBI Taxonomy" id="684658"/>
    <lineage>
        <taxon>Eukaryota</taxon>
        <taxon>Metazoa</taxon>
        <taxon>Ecdysozoa</taxon>
        <taxon>Arthropoda</taxon>
        <taxon>Hexapoda</taxon>
        <taxon>Insecta</taxon>
        <taxon>Pterygota</taxon>
        <taxon>Neoptera</taxon>
        <taxon>Endopterygota</taxon>
        <taxon>Hymenoptera</taxon>
        <taxon>Apocrita</taxon>
        <taxon>Ichneumonoidea</taxon>
        <taxon>Braconidae</taxon>
        <taxon>Aphidiinae</taxon>
        <taxon>Aphidius</taxon>
    </lineage>
</organism>
<sequence>MNAIKKRLQTLKIEKDIAIDRADVCDQQAREANKREELLRDEVLELGKKLSQMQHDLKISRDNLKKSNMSLEGKEHALLIAKLAILNRKMQTCMANLEKTEERRVVAQTKLAQASETADDAKRIYKLDQLTKQLKEARVIAEDADTKSDEISRKLAFVEDELEAAEDRVKASESKIAEREDELFIVGNFCRSLEVSEEKLKELKVKFKDAERRCGVADFQMKTLQKELDRREDKLFREKEKCKYICDDLDSTFAELTGY</sequence>
<dbReference type="Gene3D" id="1.20.5.340">
    <property type="match status" value="1"/>
</dbReference>